<dbReference type="InterPro" id="IPR001171">
    <property type="entry name" value="ERG24_DHCR-like"/>
</dbReference>
<feature type="transmembrane region" description="Helical" evidence="14">
    <location>
        <begin position="20"/>
        <end position="40"/>
    </location>
</feature>
<keyword evidence="13" id="KW-0753">Steroid metabolism</keyword>
<keyword evidence="11 14" id="KW-0472">Membrane</keyword>
<dbReference type="EC" id="1.3.1.71" evidence="15"/>
<evidence type="ECO:0000256" key="5">
    <source>
        <dbReference type="ARBA" id="ARBA00022857"/>
    </source>
</evidence>
<evidence type="ECO:0000256" key="11">
    <source>
        <dbReference type="ARBA" id="ARBA00023136"/>
    </source>
</evidence>
<protein>
    <submittedName>
        <fullName evidence="15">C-24(28) sterol reductase</fullName>
        <ecNumber evidence="15">1.3.1.71</ecNumber>
    </submittedName>
</protein>
<evidence type="ECO:0000256" key="6">
    <source>
        <dbReference type="ARBA" id="ARBA00022955"/>
    </source>
</evidence>
<evidence type="ECO:0000256" key="7">
    <source>
        <dbReference type="ARBA" id="ARBA00022989"/>
    </source>
</evidence>
<feature type="transmembrane region" description="Helical" evidence="14">
    <location>
        <begin position="61"/>
        <end position="79"/>
    </location>
</feature>
<evidence type="ECO:0000256" key="12">
    <source>
        <dbReference type="ARBA" id="ARBA00023166"/>
    </source>
</evidence>
<evidence type="ECO:0000256" key="10">
    <source>
        <dbReference type="ARBA" id="ARBA00023098"/>
    </source>
</evidence>
<keyword evidence="16" id="KW-1185">Reference proteome</keyword>
<organism evidence="15 16">
    <name type="scientific">Bonamia ostreae</name>
    <dbReference type="NCBI Taxonomy" id="126728"/>
    <lineage>
        <taxon>Eukaryota</taxon>
        <taxon>Sar</taxon>
        <taxon>Rhizaria</taxon>
        <taxon>Endomyxa</taxon>
        <taxon>Ascetosporea</taxon>
        <taxon>Haplosporida</taxon>
        <taxon>Bonamia</taxon>
    </lineage>
</organism>
<keyword evidence="6" id="KW-0752">Steroid biosynthesis</keyword>
<keyword evidence="9" id="KW-0756">Sterol biosynthesis</keyword>
<sequence length="140" mass="16381">MMWWFTDIGIALKMLEERGTVTTEIVLICFFHLCFVNACFKGEQCVINSFDIIEEKFGWMLLMLDIVMVPFVFPLQTLYIYSAGIEGQSKLYLFVIFLLNILGYFIFDTANSQKDYFREGENPVKRGFPNLCWGKLDNPR</sequence>
<evidence type="ECO:0000256" key="1">
    <source>
        <dbReference type="ARBA" id="ARBA00004141"/>
    </source>
</evidence>
<comment type="subcellular location">
    <subcellularLocation>
        <location evidence="1">Membrane</location>
        <topology evidence="1">Multi-pass membrane protein</topology>
    </subcellularLocation>
</comment>
<comment type="caution">
    <text evidence="15">The sequence shown here is derived from an EMBL/GenBank/DDBJ whole genome shotgun (WGS) entry which is preliminary data.</text>
</comment>
<dbReference type="GO" id="GO:0000246">
    <property type="term" value="F:Delta24(24-1) sterol reductase activity"/>
    <property type="evidence" value="ECO:0007669"/>
    <property type="project" value="UniProtKB-EC"/>
</dbReference>
<evidence type="ECO:0000313" key="16">
    <source>
        <dbReference type="Proteomes" id="UP001439008"/>
    </source>
</evidence>
<keyword evidence="5" id="KW-0521">NADP</keyword>
<evidence type="ECO:0000256" key="9">
    <source>
        <dbReference type="ARBA" id="ARBA00023011"/>
    </source>
</evidence>
<keyword evidence="7 14" id="KW-1133">Transmembrane helix</keyword>
<keyword evidence="10" id="KW-0443">Lipid metabolism</keyword>
<dbReference type="PANTHER" id="PTHR21257:SF31">
    <property type="entry name" value="DELTA(24(24(1)))-STEROL REDUCTASE ERG4"/>
    <property type="match status" value="1"/>
</dbReference>
<name>A0ABV2APQ4_9EUKA</name>
<proteinExistence type="inferred from homology"/>
<evidence type="ECO:0000256" key="4">
    <source>
        <dbReference type="ARBA" id="ARBA00022692"/>
    </source>
</evidence>
<comment type="similarity">
    <text evidence="2">Belongs to the ERG4/ERG24 family.</text>
</comment>
<dbReference type="Pfam" id="PF01222">
    <property type="entry name" value="ERG4_ERG24"/>
    <property type="match status" value="1"/>
</dbReference>
<dbReference type="PANTHER" id="PTHR21257">
    <property type="entry name" value="DELTA(14)-STEROL REDUCTASE"/>
    <property type="match status" value="1"/>
</dbReference>
<evidence type="ECO:0000256" key="2">
    <source>
        <dbReference type="ARBA" id="ARBA00005402"/>
    </source>
</evidence>
<evidence type="ECO:0000256" key="14">
    <source>
        <dbReference type="SAM" id="Phobius"/>
    </source>
</evidence>
<keyword evidence="3" id="KW-0444">Lipid biosynthesis</keyword>
<evidence type="ECO:0000256" key="13">
    <source>
        <dbReference type="ARBA" id="ARBA00023221"/>
    </source>
</evidence>
<gene>
    <name evidence="15" type="primary">ERG4</name>
    <name evidence="15" type="ORF">MHBO_003190</name>
</gene>
<feature type="non-terminal residue" evidence="15">
    <location>
        <position position="140"/>
    </location>
</feature>
<accession>A0ABV2APQ4</accession>
<keyword evidence="4 14" id="KW-0812">Transmembrane</keyword>
<reference evidence="15 16" key="1">
    <citation type="journal article" date="2024" name="BMC Biol.">
        <title>Comparative genomics of Ascetosporea gives new insight into the evolutionary basis for animal parasitism in Rhizaria.</title>
        <authorList>
            <person name="Hiltunen Thoren M."/>
            <person name="Onut-Brannstrom I."/>
            <person name="Alfjorden A."/>
            <person name="Peckova H."/>
            <person name="Swords F."/>
            <person name="Hooper C."/>
            <person name="Holzer A.S."/>
            <person name="Bass D."/>
            <person name="Burki F."/>
        </authorList>
    </citation>
    <scope>NUCLEOTIDE SEQUENCE [LARGE SCALE GENOMIC DNA]</scope>
    <source>
        <strain evidence="15">20-A016</strain>
    </source>
</reference>
<evidence type="ECO:0000313" key="15">
    <source>
        <dbReference type="EMBL" id="MES1921661.1"/>
    </source>
</evidence>
<keyword evidence="12" id="KW-1207">Sterol metabolism</keyword>
<feature type="transmembrane region" description="Helical" evidence="14">
    <location>
        <begin position="91"/>
        <end position="107"/>
    </location>
</feature>
<keyword evidence="8 15" id="KW-0560">Oxidoreductase</keyword>
<evidence type="ECO:0000256" key="3">
    <source>
        <dbReference type="ARBA" id="ARBA00022516"/>
    </source>
</evidence>
<dbReference type="EMBL" id="JBDODL010001600">
    <property type="protein sequence ID" value="MES1921661.1"/>
    <property type="molecule type" value="Genomic_DNA"/>
</dbReference>
<evidence type="ECO:0000256" key="8">
    <source>
        <dbReference type="ARBA" id="ARBA00023002"/>
    </source>
</evidence>
<dbReference type="Proteomes" id="UP001439008">
    <property type="component" value="Unassembled WGS sequence"/>
</dbReference>